<dbReference type="SUPFAM" id="SSF54495">
    <property type="entry name" value="UBC-like"/>
    <property type="match status" value="1"/>
</dbReference>
<dbReference type="InterPro" id="IPR039133">
    <property type="entry name" value="RNF25"/>
</dbReference>
<evidence type="ECO:0000256" key="2">
    <source>
        <dbReference type="SAM" id="MobiDB-lite"/>
    </source>
</evidence>
<dbReference type="Pfam" id="PF05773">
    <property type="entry name" value="RWD"/>
    <property type="match status" value="1"/>
</dbReference>
<evidence type="ECO:0008006" key="7">
    <source>
        <dbReference type="Google" id="ProtNLM"/>
    </source>
</evidence>
<proteinExistence type="predicted"/>
<keyword evidence="1" id="KW-0863">Zinc-finger</keyword>
<protein>
    <recommendedName>
        <fullName evidence="7">RWD domain-containing protein</fullName>
    </recommendedName>
</protein>
<dbReference type="InterPro" id="IPR013083">
    <property type="entry name" value="Znf_RING/FYVE/PHD"/>
</dbReference>
<evidence type="ECO:0000313" key="5">
    <source>
        <dbReference type="EMBL" id="KAH7436127.1"/>
    </source>
</evidence>
<accession>A0A8T2UJ20</accession>
<gene>
    <name evidence="5" type="ORF">KP509_05G003800</name>
</gene>
<name>A0A8T2UJ20_CERRI</name>
<dbReference type="CDD" id="cd23818">
    <property type="entry name" value="RWD_RNF25"/>
    <property type="match status" value="1"/>
</dbReference>
<dbReference type="SUPFAM" id="SSF57850">
    <property type="entry name" value="RING/U-box"/>
    <property type="match status" value="1"/>
</dbReference>
<dbReference type="PROSITE" id="PS50908">
    <property type="entry name" value="RWD"/>
    <property type="match status" value="1"/>
</dbReference>
<evidence type="ECO:0000259" key="3">
    <source>
        <dbReference type="PROSITE" id="PS50089"/>
    </source>
</evidence>
<feature type="domain" description="RING-type" evidence="3">
    <location>
        <begin position="122"/>
        <end position="201"/>
    </location>
</feature>
<dbReference type="GO" id="GO:0005634">
    <property type="term" value="C:nucleus"/>
    <property type="evidence" value="ECO:0007669"/>
    <property type="project" value="TreeGrafter"/>
</dbReference>
<evidence type="ECO:0000313" key="6">
    <source>
        <dbReference type="Proteomes" id="UP000825935"/>
    </source>
</evidence>
<dbReference type="PROSITE" id="PS50089">
    <property type="entry name" value="ZF_RING_2"/>
    <property type="match status" value="1"/>
</dbReference>
<feature type="region of interest" description="Disordered" evidence="2">
    <location>
        <begin position="355"/>
        <end position="376"/>
    </location>
</feature>
<dbReference type="Proteomes" id="UP000825935">
    <property type="component" value="Chromosome 5"/>
</dbReference>
<dbReference type="OrthoDB" id="432311at2759"/>
<evidence type="ECO:0000256" key="1">
    <source>
        <dbReference type="PROSITE-ProRule" id="PRU00175"/>
    </source>
</evidence>
<dbReference type="AlphaFoldDB" id="A0A8T2UJ20"/>
<sequence>MMVEEETEQEVDAAISVYGADCTVICRFPPHLLVRLQPRTANDVSQQFVEAVLMIQANSKYPEEPPMLELKDTKGLEDAKATRILSDLRDLASDLASNPMLVAICEKALDSITEMNQPDGNCCFCIEPLVMENKFTIMKLISCFHCFHSECFIRWWRWMLQGRGLDVSDLFLALQLEEDKDSVASCEKLLEQTEVNCPVCRKAIHPHDLASVWGALFVDNGQEDEIVPDAEVIFSKSERERKAKFDTLFKVQQDRGGIVEPKKLEVIVPGMFVSVPSTRATESGSGLATASFELPESSSLSASAVECESSQQDNILLSQGRQHVLGAETISDNGRIPKSGGRGLNQPRVRYGRQVNRGGTRRGNWVRRDRGTGLNE</sequence>
<dbReference type="EMBL" id="CM035410">
    <property type="protein sequence ID" value="KAH7436127.1"/>
    <property type="molecule type" value="Genomic_DNA"/>
</dbReference>
<dbReference type="PANTHER" id="PTHR13198:SF4">
    <property type="entry name" value="E3 UBIQUITIN-PROTEIN LIGASE RNF25"/>
    <property type="match status" value="1"/>
</dbReference>
<dbReference type="SMART" id="SM00591">
    <property type="entry name" value="RWD"/>
    <property type="match status" value="1"/>
</dbReference>
<dbReference type="InterPro" id="IPR001841">
    <property type="entry name" value="Znf_RING"/>
</dbReference>
<comment type="caution">
    <text evidence="5">The sequence shown here is derived from an EMBL/GenBank/DDBJ whole genome shotgun (WGS) entry which is preliminary data.</text>
</comment>
<dbReference type="PANTHER" id="PTHR13198">
    <property type="entry name" value="RING FINGER PROTEIN 25"/>
    <property type="match status" value="1"/>
</dbReference>
<dbReference type="OMA" id="WEPWEIS"/>
<dbReference type="GO" id="GO:0016567">
    <property type="term" value="P:protein ubiquitination"/>
    <property type="evidence" value="ECO:0007669"/>
    <property type="project" value="TreeGrafter"/>
</dbReference>
<dbReference type="Gene3D" id="3.10.110.10">
    <property type="entry name" value="Ubiquitin Conjugating Enzyme"/>
    <property type="match status" value="1"/>
</dbReference>
<dbReference type="GO" id="GO:0008270">
    <property type="term" value="F:zinc ion binding"/>
    <property type="evidence" value="ECO:0007669"/>
    <property type="project" value="UniProtKB-KW"/>
</dbReference>
<reference evidence="5" key="1">
    <citation type="submission" date="2021-08" db="EMBL/GenBank/DDBJ databases">
        <title>WGS assembly of Ceratopteris richardii.</title>
        <authorList>
            <person name="Marchant D.B."/>
            <person name="Chen G."/>
            <person name="Jenkins J."/>
            <person name="Shu S."/>
            <person name="Leebens-Mack J."/>
            <person name="Grimwood J."/>
            <person name="Schmutz J."/>
            <person name="Soltis P."/>
            <person name="Soltis D."/>
            <person name="Chen Z.-H."/>
        </authorList>
    </citation>
    <scope>NUCLEOTIDE SEQUENCE</scope>
    <source>
        <strain evidence="5">Whitten #5841</strain>
        <tissue evidence="5">Leaf</tissue>
    </source>
</reference>
<keyword evidence="1" id="KW-0862">Zinc</keyword>
<dbReference type="GO" id="GO:0061630">
    <property type="term" value="F:ubiquitin protein ligase activity"/>
    <property type="evidence" value="ECO:0007669"/>
    <property type="project" value="InterPro"/>
</dbReference>
<dbReference type="Gene3D" id="3.30.40.10">
    <property type="entry name" value="Zinc/RING finger domain, C3HC4 (zinc finger)"/>
    <property type="match status" value="1"/>
</dbReference>
<evidence type="ECO:0000259" key="4">
    <source>
        <dbReference type="PROSITE" id="PS50908"/>
    </source>
</evidence>
<keyword evidence="6" id="KW-1185">Reference proteome</keyword>
<feature type="compositionally biased region" description="Basic and acidic residues" evidence="2">
    <location>
        <begin position="366"/>
        <end position="376"/>
    </location>
</feature>
<organism evidence="5 6">
    <name type="scientific">Ceratopteris richardii</name>
    <name type="common">Triangle waterfern</name>
    <dbReference type="NCBI Taxonomy" id="49495"/>
    <lineage>
        <taxon>Eukaryota</taxon>
        <taxon>Viridiplantae</taxon>
        <taxon>Streptophyta</taxon>
        <taxon>Embryophyta</taxon>
        <taxon>Tracheophyta</taxon>
        <taxon>Polypodiopsida</taxon>
        <taxon>Polypodiidae</taxon>
        <taxon>Polypodiales</taxon>
        <taxon>Pteridineae</taxon>
        <taxon>Pteridaceae</taxon>
        <taxon>Parkerioideae</taxon>
        <taxon>Ceratopteris</taxon>
    </lineage>
</organism>
<dbReference type="InterPro" id="IPR016135">
    <property type="entry name" value="UBQ-conjugating_enzyme/RWD"/>
</dbReference>
<dbReference type="InterPro" id="IPR006575">
    <property type="entry name" value="RWD_dom"/>
</dbReference>
<dbReference type="FunFam" id="3.30.40.10:FF:000914">
    <property type="entry name" value="RWD domain-containing protein"/>
    <property type="match status" value="1"/>
</dbReference>
<keyword evidence="1" id="KW-0479">Metal-binding</keyword>
<feature type="domain" description="RWD" evidence="4">
    <location>
        <begin position="9"/>
        <end position="115"/>
    </location>
</feature>